<name>A0A1E1LF90_9HELO</name>
<evidence type="ECO:0000313" key="2">
    <source>
        <dbReference type="Proteomes" id="UP000178129"/>
    </source>
</evidence>
<dbReference type="STRING" id="914237.A0A1E1LF90"/>
<dbReference type="Proteomes" id="UP000178129">
    <property type="component" value="Unassembled WGS sequence"/>
</dbReference>
<dbReference type="EMBL" id="FJUW01000049">
    <property type="protein sequence ID" value="CZT09157.1"/>
    <property type="molecule type" value="Genomic_DNA"/>
</dbReference>
<accession>A0A1E1LF90</accession>
<proteinExistence type="predicted"/>
<sequence>MAPTCTILEYLSRPNPRLQNRSSSSGTLTVNDKWIPIEGVQPWVDFAYDILCARYESSLRKTITRFDPCCLIANAHLDEVAGEDTIEALATVNNFMPVSNALHATSKGYYGKGSKFFRQQSDGSSDWGLGDGASKNDGLTTFRNFCSGNIKSSSKWNSDDLWEVDWSIYLERRKFINQARPLEQAQHYGIQLGTRYAWILTDKELVKIRITTSEDDVEDQPPRSSRGVQHRRLLSDTSNLSTALSAMSIDHSACSGQSGSSSGMNPAPLEIARIPWAAGSGKNNEMTINLGLFFIAQLTFEERSISSSYPPLS</sequence>
<protein>
    <submittedName>
        <fullName evidence="1">Uncharacterized protein</fullName>
    </submittedName>
</protein>
<evidence type="ECO:0000313" key="1">
    <source>
        <dbReference type="EMBL" id="CZT09157.1"/>
    </source>
</evidence>
<comment type="caution">
    <text evidence="1">The sequence shown here is derived from an EMBL/GenBank/DDBJ whole genome shotgun (WGS) entry which is preliminary data.</text>
</comment>
<dbReference type="InParanoid" id="A0A1E1LF90"/>
<organism evidence="1 2">
    <name type="scientific">Rhynchosporium graminicola</name>
    <dbReference type="NCBI Taxonomy" id="2792576"/>
    <lineage>
        <taxon>Eukaryota</taxon>
        <taxon>Fungi</taxon>
        <taxon>Dikarya</taxon>
        <taxon>Ascomycota</taxon>
        <taxon>Pezizomycotina</taxon>
        <taxon>Leotiomycetes</taxon>
        <taxon>Helotiales</taxon>
        <taxon>Ploettnerulaceae</taxon>
        <taxon>Rhynchosporium</taxon>
    </lineage>
</organism>
<reference evidence="2" key="1">
    <citation type="submission" date="2016-03" db="EMBL/GenBank/DDBJ databases">
        <authorList>
            <person name="Ploux O."/>
        </authorList>
    </citation>
    <scope>NUCLEOTIDE SEQUENCE [LARGE SCALE GENOMIC DNA]</scope>
    <source>
        <strain evidence="2">UK7</strain>
    </source>
</reference>
<gene>
    <name evidence="1" type="ORF">RCO7_04038</name>
</gene>
<keyword evidence="2" id="KW-1185">Reference proteome</keyword>
<dbReference type="AlphaFoldDB" id="A0A1E1LF90"/>